<dbReference type="Pfam" id="PF00857">
    <property type="entry name" value="Isochorismatase"/>
    <property type="match status" value="1"/>
</dbReference>
<dbReference type="EMBL" id="SKFG01000002">
    <property type="protein sequence ID" value="TCZ80046.1"/>
    <property type="molecule type" value="Genomic_DNA"/>
</dbReference>
<proteinExistence type="predicted"/>
<reference evidence="2 3" key="1">
    <citation type="submission" date="2019-03" db="EMBL/GenBank/DDBJ databases">
        <authorList>
            <person name="Kim M.K.M."/>
        </authorList>
    </citation>
    <scope>NUCLEOTIDE SEQUENCE [LARGE SCALE GENOMIC DNA]</scope>
    <source>
        <strain evidence="2 3">18JY21-1</strain>
    </source>
</reference>
<accession>A0A4R4EIR2</accession>
<name>A0A4R4EIR2_9BACL</name>
<dbReference type="RefSeq" id="WP_132416693.1">
    <property type="nucleotide sequence ID" value="NZ_SKFG01000002.1"/>
</dbReference>
<evidence type="ECO:0000259" key="1">
    <source>
        <dbReference type="Pfam" id="PF00857"/>
    </source>
</evidence>
<dbReference type="PANTHER" id="PTHR14119:SF3">
    <property type="entry name" value="ISOCHORISMATASE DOMAIN-CONTAINING PROTEIN 2"/>
    <property type="match status" value="1"/>
</dbReference>
<feature type="domain" description="Isochorismatase-like" evidence="1">
    <location>
        <begin position="7"/>
        <end position="155"/>
    </location>
</feature>
<evidence type="ECO:0000313" key="3">
    <source>
        <dbReference type="Proteomes" id="UP000295418"/>
    </source>
</evidence>
<keyword evidence="3" id="KW-1185">Reference proteome</keyword>
<protein>
    <submittedName>
        <fullName evidence="2">Isochorismatase family protein</fullName>
    </submittedName>
</protein>
<dbReference type="PANTHER" id="PTHR14119">
    <property type="entry name" value="HYDROLASE"/>
    <property type="match status" value="1"/>
</dbReference>
<dbReference type="Proteomes" id="UP000295418">
    <property type="component" value="Unassembled WGS sequence"/>
</dbReference>
<organism evidence="2 3">
    <name type="scientific">Paenibacillus albiflavus</name>
    <dbReference type="NCBI Taxonomy" id="2545760"/>
    <lineage>
        <taxon>Bacteria</taxon>
        <taxon>Bacillati</taxon>
        <taxon>Bacillota</taxon>
        <taxon>Bacilli</taxon>
        <taxon>Bacillales</taxon>
        <taxon>Paenibacillaceae</taxon>
        <taxon>Paenibacillus</taxon>
    </lineage>
</organism>
<dbReference type="InterPro" id="IPR000868">
    <property type="entry name" value="Isochorismatase-like_dom"/>
</dbReference>
<evidence type="ECO:0000313" key="2">
    <source>
        <dbReference type="EMBL" id="TCZ80046.1"/>
    </source>
</evidence>
<dbReference type="OrthoDB" id="9789777at2"/>
<dbReference type="SUPFAM" id="SSF52499">
    <property type="entry name" value="Isochorismatase-like hydrolases"/>
    <property type="match status" value="1"/>
</dbReference>
<sequence>MMKQDIALVVVDVQGKLARMVHESEQTIAKITAMIKGMQVLGAPIIWLEQYPQGLGPSIEEVSSLLEGKQAIPKVTFDACGTKEFMLQLKESGCKRIALVGIETHICVYQTAVSLMKHGYEVQVVTDAVSSRTVENKQLGLQRMQSEGVKLTGVEMLLYELVQSAKSEHFKPILNIIK</sequence>
<dbReference type="AlphaFoldDB" id="A0A4R4EIR2"/>
<gene>
    <name evidence="2" type="ORF">E0485_04095</name>
</gene>
<dbReference type="InterPro" id="IPR050993">
    <property type="entry name" value="Isochorismatase_domain"/>
</dbReference>
<comment type="caution">
    <text evidence="2">The sequence shown here is derived from an EMBL/GenBank/DDBJ whole genome shotgun (WGS) entry which is preliminary data.</text>
</comment>
<dbReference type="Gene3D" id="3.40.50.850">
    <property type="entry name" value="Isochorismatase-like"/>
    <property type="match status" value="1"/>
</dbReference>
<dbReference type="InterPro" id="IPR036380">
    <property type="entry name" value="Isochorismatase-like_sf"/>
</dbReference>